<dbReference type="GO" id="GO:0016042">
    <property type="term" value="P:lipid catabolic process"/>
    <property type="evidence" value="ECO:0007669"/>
    <property type="project" value="UniProtKB-UniRule"/>
</dbReference>
<sequence>MTPTCQMARSARAMLQADCTASWATRLIGTTQSLGRDSHSSAVPWAGCRYDLAQLTRLLFLYWPPRPFPQATHGPTAPAPAEAHGTNTQLMSFLYDPVFPGANKLFAGADNGAKEEQRVLRKSRSHAGFLSPLIQLVRDPVGTIGSVIYDDSSAIATDGAEDESRREILYLRMREAETYDAWRAAATELDLLEGNDAWKAEHESLEYDYALVEARLKQLDEARVNCDVKRMLFLIRTSLTRGLGGMGDLRLYKHSHVGTKALIERYIDSAQKTLRALLEVSAKQNDDGCLEHRVILEQLLAARQSFGRSALLMSGGGTFGMNHIGVIKSLWNARLLPRIISGASAGSIVCAVLCIKTDEEIPQVLEEFCYGDLNVFDRPGQEDSYMDKVVRFLKYGSLFEITHLITVMRNLLGDITFQEAYNRTRRILNITVSSASLYELPRLLNYVTAPNVLIWSAVAASCSVPFVFLPASLLAKDPRTGEEVPWNPTPNAGWIDGSVDNDLPMTRLAEMFNVNHFIVSQVNPHVVPFLVKEEEMVTAEARQSSQAFTAGPSWLHYMANLAKGEALHRLHVLAELGVFPNYLTKMRSILNQRYSGDITIFPAISLAHFPKVLSNPTTEYMLQCTLTGERATWPKLSRVQNHVAIELALDETIRQLRARVVFSPSQVDLRLSSFTRPLSQGDERAPRHRSRPPHKITRFEHDHSLSKRGSQTSLRRKLHTPLKFPPGMQPLSNTKPYLPSHSNAVRRLSNPDPQHIRFNPSNFSAADLLTSDDDSDCISDGDTELPPSPPLSPSTPSSTIPNLWPSTRQLFPSVSQPSTPSLSSRTFAHHRTSSSLNLAMTKTAPPAVAVPSSPERKYKALFHLPPTAAGENTGLLPRPGTPRYGLTRSRSELAPPPPVVPQKDGAVDVDQGGKETKKEKKERKRREKSGAGGLGLLLDISGTRGMMLRRKRSRSRGSGGVG</sequence>
<dbReference type="RefSeq" id="XP_033582272.1">
    <property type="nucleotide sequence ID" value="XM_033723353.1"/>
</dbReference>
<dbReference type="InterPro" id="IPR021771">
    <property type="entry name" value="Triacylglycerol_lipase_N"/>
</dbReference>
<dbReference type="PANTHER" id="PTHR14226">
    <property type="entry name" value="NEUROPATHY TARGET ESTERASE/SWISS CHEESE D.MELANOGASTER"/>
    <property type="match status" value="1"/>
</dbReference>
<dbReference type="PROSITE" id="PS51635">
    <property type="entry name" value="PNPLA"/>
    <property type="match status" value="1"/>
</dbReference>
<evidence type="ECO:0000256" key="6">
    <source>
        <dbReference type="SAM" id="MobiDB-lite"/>
    </source>
</evidence>
<dbReference type="InterPro" id="IPR016035">
    <property type="entry name" value="Acyl_Trfase/lysoPLipase"/>
</dbReference>
<feature type="short sequence motif" description="GXGXXG" evidence="5">
    <location>
        <begin position="315"/>
        <end position="320"/>
    </location>
</feature>
<dbReference type="Pfam" id="PF11815">
    <property type="entry name" value="DUF3336"/>
    <property type="match status" value="1"/>
</dbReference>
<evidence type="ECO:0000313" key="9">
    <source>
        <dbReference type="Proteomes" id="UP000504636"/>
    </source>
</evidence>
<gene>
    <name evidence="8 10" type="ORF">BDZ99DRAFT_495104</name>
</gene>
<protein>
    <submittedName>
        <fullName evidence="8 10">Patatin-domain-containing protein</fullName>
    </submittedName>
</protein>
<dbReference type="OrthoDB" id="10049244at2759"/>
<organism evidence="8">
    <name type="scientific">Mytilinidion resinicola</name>
    <dbReference type="NCBI Taxonomy" id="574789"/>
    <lineage>
        <taxon>Eukaryota</taxon>
        <taxon>Fungi</taxon>
        <taxon>Dikarya</taxon>
        <taxon>Ascomycota</taxon>
        <taxon>Pezizomycotina</taxon>
        <taxon>Dothideomycetes</taxon>
        <taxon>Pleosporomycetidae</taxon>
        <taxon>Mytilinidiales</taxon>
        <taxon>Mytilinidiaceae</taxon>
        <taxon>Mytilinidion</taxon>
    </lineage>
</organism>
<dbReference type="PANTHER" id="PTHR14226:SF10">
    <property type="entry name" value="TRIACYLGLYCEROL LIPASE 4-RELATED"/>
    <property type="match status" value="1"/>
</dbReference>
<feature type="compositionally biased region" description="Acidic residues" evidence="6">
    <location>
        <begin position="770"/>
        <end position="783"/>
    </location>
</feature>
<feature type="active site" description="Proton acceptor" evidence="5">
    <location>
        <position position="496"/>
    </location>
</feature>
<evidence type="ECO:0000259" key="7">
    <source>
        <dbReference type="PROSITE" id="PS51635"/>
    </source>
</evidence>
<evidence type="ECO:0000256" key="1">
    <source>
        <dbReference type="ARBA" id="ARBA00002682"/>
    </source>
</evidence>
<feature type="region of interest" description="Disordered" evidence="6">
    <location>
        <begin position="720"/>
        <end position="801"/>
    </location>
</feature>
<dbReference type="GO" id="GO:0006641">
    <property type="term" value="P:triglyceride metabolic process"/>
    <property type="evidence" value="ECO:0007669"/>
    <property type="project" value="UniProtKB-ARBA"/>
</dbReference>
<dbReference type="AlphaFoldDB" id="A0A6A6Z3B3"/>
<dbReference type="EMBL" id="MU003694">
    <property type="protein sequence ID" value="KAF2815308.1"/>
    <property type="molecule type" value="Genomic_DNA"/>
</dbReference>
<dbReference type="InterPro" id="IPR002641">
    <property type="entry name" value="PNPLA_dom"/>
</dbReference>
<evidence type="ECO:0000256" key="4">
    <source>
        <dbReference type="ARBA" id="ARBA00023098"/>
    </source>
</evidence>
<dbReference type="GO" id="GO:0004806">
    <property type="term" value="F:triacylglycerol lipase activity"/>
    <property type="evidence" value="ECO:0007669"/>
    <property type="project" value="InterPro"/>
</dbReference>
<comment type="function">
    <text evidence="1">Probable lipid hydrolase.</text>
</comment>
<feature type="domain" description="PNPLA" evidence="7">
    <location>
        <begin position="311"/>
        <end position="509"/>
    </location>
</feature>
<feature type="compositionally biased region" description="Basic residues" evidence="6">
    <location>
        <begin position="686"/>
        <end position="695"/>
    </location>
</feature>
<feature type="active site" description="Nucleophile" evidence="5">
    <location>
        <position position="344"/>
    </location>
</feature>
<evidence type="ECO:0000256" key="3">
    <source>
        <dbReference type="ARBA" id="ARBA00022963"/>
    </source>
</evidence>
<reference evidence="8 10" key="1">
    <citation type="journal article" date="2020" name="Stud. Mycol.">
        <title>101 Dothideomycetes genomes: a test case for predicting lifestyles and emergence of pathogens.</title>
        <authorList>
            <person name="Haridas S."/>
            <person name="Albert R."/>
            <person name="Binder M."/>
            <person name="Bloem J."/>
            <person name="Labutti K."/>
            <person name="Salamov A."/>
            <person name="Andreopoulos B."/>
            <person name="Baker S."/>
            <person name="Barry K."/>
            <person name="Bills G."/>
            <person name="Bluhm B."/>
            <person name="Cannon C."/>
            <person name="Castanera R."/>
            <person name="Culley D."/>
            <person name="Daum C."/>
            <person name="Ezra D."/>
            <person name="Gonzalez J."/>
            <person name="Henrissat B."/>
            <person name="Kuo A."/>
            <person name="Liang C."/>
            <person name="Lipzen A."/>
            <person name="Lutzoni F."/>
            <person name="Magnuson J."/>
            <person name="Mondo S."/>
            <person name="Nolan M."/>
            <person name="Ohm R."/>
            <person name="Pangilinan J."/>
            <person name="Park H.-J."/>
            <person name="Ramirez L."/>
            <person name="Alfaro M."/>
            <person name="Sun H."/>
            <person name="Tritt A."/>
            <person name="Yoshinaga Y."/>
            <person name="Zwiers L.-H."/>
            <person name="Turgeon B."/>
            <person name="Goodwin S."/>
            <person name="Spatafora J."/>
            <person name="Crous P."/>
            <person name="Grigoriev I."/>
        </authorList>
    </citation>
    <scope>NUCLEOTIDE SEQUENCE</scope>
    <source>
        <strain evidence="8 10">CBS 304.34</strain>
    </source>
</reference>
<reference evidence="10" key="2">
    <citation type="submission" date="2020-04" db="EMBL/GenBank/DDBJ databases">
        <authorList>
            <consortium name="NCBI Genome Project"/>
        </authorList>
    </citation>
    <scope>NUCLEOTIDE SEQUENCE</scope>
    <source>
        <strain evidence="10">CBS 304.34</strain>
    </source>
</reference>
<feature type="region of interest" description="Disordered" evidence="6">
    <location>
        <begin position="869"/>
        <end position="962"/>
    </location>
</feature>
<dbReference type="SUPFAM" id="SSF52151">
    <property type="entry name" value="FabD/lysophospholipase-like"/>
    <property type="match status" value="1"/>
</dbReference>
<keyword evidence="4 5" id="KW-0443">Lipid metabolism</keyword>
<dbReference type="GeneID" id="54464246"/>
<dbReference type="InterPro" id="IPR050301">
    <property type="entry name" value="NTE"/>
</dbReference>
<dbReference type="Pfam" id="PF01734">
    <property type="entry name" value="Patatin"/>
    <property type="match status" value="1"/>
</dbReference>
<evidence type="ECO:0000256" key="5">
    <source>
        <dbReference type="PROSITE-ProRule" id="PRU01161"/>
    </source>
</evidence>
<accession>A0A6A6Z3B3</accession>
<evidence type="ECO:0000313" key="10">
    <source>
        <dbReference type="RefSeq" id="XP_033582272.1"/>
    </source>
</evidence>
<dbReference type="CDD" id="cd07230">
    <property type="entry name" value="Pat_TGL4-5_like"/>
    <property type="match status" value="1"/>
</dbReference>
<keyword evidence="3 5" id="KW-0442">Lipid degradation</keyword>
<proteinExistence type="predicted"/>
<feature type="short sequence motif" description="GXSXG" evidence="5">
    <location>
        <begin position="342"/>
        <end position="346"/>
    </location>
</feature>
<feature type="compositionally biased region" description="Polar residues" evidence="6">
    <location>
        <begin position="730"/>
        <end position="743"/>
    </location>
</feature>
<evidence type="ECO:0000256" key="2">
    <source>
        <dbReference type="ARBA" id="ARBA00022801"/>
    </source>
</evidence>
<name>A0A6A6Z3B3_9PEZI</name>
<comment type="caution">
    <text evidence="5">Lacks conserved residue(s) required for the propagation of feature annotation.</text>
</comment>
<dbReference type="Gene3D" id="3.40.1090.10">
    <property type="entry name" value="Cytosolic phospholipase A2 catalytic domain"/>
    <property type="match status" value="2"/>
</dbReference>
<keyword evidence="2 5" id="KW-0378">Hydrolase</keyword>
<feature type="region of interest" description="Disordered" evidence="6">
    <location>
        <begin position="673"/>
        <end position="695"/>
    </location>
</feature>
<dbReference type="Proteomes" id="UP000504636">
    <property type="component" value="Unplaced"/>
</dbReference>
<keyword evidence="9" id="KW-1185">Reference proteome</keyword>
<reference evidence="10" key="3">
    <citation type="submission" date="2025-04" db="UniProtKB">
        <authorList>
            <consortium name="RefSeq"/>
        </authorList>
    </citation>
    <scope>IDENTIFICATION</scope>
    <source>
        <strain evidence="10">CBS 304.34</strain>
    </source>
</reference>
<evidence type="ECO:0000313" key="8">
    <source>
        <dbReference type="EMBL" id="KAF2815308.1"/>
    </source>
</evidence>